<keyword evidence="1" id="KW-1133">Transmembrane helix</keyword>
<comment type="caution">
    <text evidence="2">The sequence shown here is derived from an EMBL/GenBank/DDBJ whole genome shotgun (WGS) entry which is preliminary data.</text>
</comment>
<evidence type="ECO:0000256" key="1">
    <source>
        <dbReference type="SAM" id="Phobius"/>
    </source>
</evidence>
<reference evidence="2" key="1">
    <citation type="submission" date="2019-08" db="EMBL/GenBank/DDBJ databases">
        <authorList>
            <person name="Kucharzyk K."/>
            <person name="Murdoch R.W."/>
            <person name="Higgins S."/>
            <person name="Loffler F."/>
        </authorList>
    </citation>
    <scope>NUCLEOTIDE SEQUENCE</scope>
</reference>
<accession>A0A645GC28</accession>
<dbReference type="EMBL" id="VSSQ01073341">
    <property type="protein sequence ID" value="MPN24478.1"/>
    <property type="molecule type" value="Genomic_DNA"/>
</dbReference>
<proteinExistence type="predicted"/>
<dbReference type="AlphaFoldDB" id="A0A645GC28"/>
<keyword evidence="1" id="KW-0812">Transmembrane</keyword>
<gene>
    <name evidence="2" type="ORF">SDC9_171877</name>
</gene>
<feature type="transmembrane region" description="Helical" evidence="1">
    <location>
        <begin position="131"/>
        <end position="156"/>
    </location>
</feature>
<protein>
    <recommendedName>
        <fullName evidence="3">F-box domain-containing protein</fullName>
    </recommendedName>
</protein>
<evidence type="ECO:0008006" key="3">
    <source>
        <dbReference type="Google" id="ProtNLM"/>
    </source>
</evidence>
<evidence type="ECO:0000313" key="2">
    <source>
        <dbReference type="EMBL" id="MPN24478.1"/>
    </source>
</evidence>
<organism evidence="2">
    <name type="scientific">bioreactor metagenome</name>
    <dbReference type="NCBI Taxonomy" id="1076179"/>
    <lineage>
        <taxon>unclassified sequences</taxon>
        <taxon>metagenomes</taxon>
        <taxon>ecological metagenomes</taxon>
    </lineage>
</organism>
<keyword evidence="1" id="KW-0472">Membrane</keyword>
<sequence>MLCNEIRDSAFDSARDCRTIVADRHEQRFFVLFAVLKQLDLHELVRVSRLCGSWSVFLHASGGRSGNGTCLRVCDDLTGCGLCLVNDSLCFRPNHGESFVRCFDRWGSGCGFRGGSSRRAGAGVLNLVGRLLFLFGVCAGIGSSTHIILLSCCLRMRRTIRKNVRRGSCTLPRAAR</sequence>
<name>A0A645GC28_9ZZZZ</name>